<reference evidence="2" key="1">
    <citation type="journal article" date="2011" name="Nature">
        <title>Genome sequence and analysis of the tuber crop potato.</title>
        <authorList>
            <consortium name="The Potato Genome Sequencing Consortium"/>
        </authorList>
    </citation>
    <scope>NUCLEOTIDE SEQUENCE [LARGE SCALE GENOMIC DNA]</scope>
    <source>
        <strain evidence="2">cv. DM1-3 516 R44</strain>
    </source>
</reference>
<keyword evidence="2" id="KW-1185">Reference proteome</keyword>
<dbReference type="Proteomes" id="UP000011115">
    <property type="component" value="Unassembled WGS sequence"/>
</dbReference>
<evidence type="ECO:0000313" key="2">
    <source>
        <dbReference type="Proteomes" id="UP000011115"/>
    </source>
</evidence>
<organism evidence="1 2">
    <name type="scientific">Solanum tuberosum</name>
    <name type="common">Potato</name>
    <dbReference type="NCBI Taxonomy" id="4113"/>
    <lineage>
        <taxon>Eukaryota</taxon>
        <taxon>Viridiplantae</taxon>
        <taxon>Streptophyta</taxon>
        <taxon>Embryophyta</taxon>
        <taxon>Tracheophyta</taxon>
        <taxon>Spermatophyta</taxon>
        <taxon>Magnoliopsida</taxon>
        <taxon>eudicotyledons</taxon>
        <taxon>Gunneridae</taxon>
        <taxon>Pentapetalae</taxon>
        <taxon>asterids</taxon>
        <taxon>lamiids</taxon>
        <taxon>Solanales</taxon>
        <taxon>Solanaceae</taxon>
        <taxon>Solanoideae</taxon>
        <taxon>Solaneae</taxon>
        <taxon>Solanum</taxon>
    </lineage>
</organism>
<proteinExistence type="predicted"/>
<protein>
    <submittedName>
        <fullName evidence="1">Uncharacterized protein</fullName>
    </submittedName>
</protein>
<dbReference type="AlphaFoldDB" id="M1C177"/>
<dbReference type="HOGENOM" id="CLU_3054187_0_0_1"/>
<dbReference type="PaxDb" id="4113-PGSC0003DMT400057511"/>
<dbReference type="InParanoid" id="M1C177"/>
<evidence type="ECO:0000313" key="1">
    <source>
        <dbReference type="EnsemblPlants" id="PGSC0003DMT400057511"/>
    </source>
</evidence>
<accession>M1C177</accession>
<dbReference type="EnsemblPlants" id="PGSC0003DMT400057511">
    <property type="protein sequence ID" value="PGSC0003DMT400057511"/>
    <property type="gene ID" value="PGSC0003DMG400022333"/>
</dbReference>
<name>M1C177_SOLTU</name>
<reference evidence="1" key="2">
    <citation type="submission" date="2015-06" db="UniProtKB">
        <authorList>
            <consortium name="EnsemblPlants"/>
        </authorList>
    </citation>
    <scope>IDENTIFICATION</scope>
    <source>
        <strain evidence="1">DM1-3 516 R44</strain>
    </source>
</reference>
<dbReference type="Gramene" id="PGSC0003DMT400057511">
    <property type="protein sequence ID" value="PGSC0003DMT400057511"/>
    <property type="gene ID" value="PGSC0003DMG400022333"/>
</dbReference>
<sequence length="54" mass="6243">MSKQSKSLHQNRANAVDVLLRIQKEGHLDVPLTRNNISKLSSWYVCSSIDEYRI</sequence>